<evidence type="ECO:0000313" key="3">
    <source>
        <dbReference type="Proteomes" id="UP000276215"/>
    </source>
</evidence>
<evidence type="ECO:0000313" key="2">
    <source>
        <dbReference type="EMBL" id="RPA88856.1"/>
    </source>
</evidence>
<feature type="region of interest" description="Disordered" evidence="1">
    <location>
        <begin position="118"/>
        <end position="140"/>
    </location>
</feature>
<name>A0A3N4ISR8_9PEZI</name>
<evidence type="ECO:0000256" key="1">
    <source>
        <dbReference type="SAM" id="MobiDB-lite"/>
    </source>
</evidence>
<dbReference type="Proteomes" id="UP000276215">
    <property type="component" value="Unassembled WGS sequence"/>
</dbReference>
<feature type="compositionally biased region" description="Polar residues" evidence="1">
    <location>
        <begin position="129"/>
        <end position="140"/>
    </location>
</feature>
<sequence>MSGFRRIMRCKTFTSVDHHSNRPPLKGPKVPGPRYRKQWDKIIELHATGKLEDEWWRKTTSENSIDEAGVTRQATIMSYPSHSPPRSRRGYVASAQCKNLVCADDEEIYEPFISGRRSNKSAIDHGEGNAQTKTQTSLVY</sequence>
<dbReference type="AlphaFoldDB" id="A0A3N4ISR8"/>
<dbReference type="EMBL" id="ML120649">
    <property type="protein sequence ID" value="RPA88856.1"/>
    <property type="molecule type" value="Genomic_DNA"/>
</dbReference>
<protein>
    <submittedName>
        <fullName evidence="2">Uncharacterized protein</fullName>
    </submittedName>
</protein>
<gene>
    <name evidence="2" type="ORF">L873DRAFT_1823896</name>
</gene>
<keyword evidence="3" id="KW-1185">Reference proteome</keyword>
<accession>A0A3N4ISR8</accession>
<proteinExistence type="predicted"/>
<reference evidence="2 3" key="1">
    <citation type="journal article" date="2018" name="Nat. Ecol. Evol.">
        <title>Pezizomycetes genomes reveal the molecular basis of ectomycorrhizal truffle lifestyle.</title>
        <authorList>
            <person name="Murat C."/>
            <person name="Payen T."/>
            <person name="Noel B."/>
            <person name="Kuo A."/>
            <person name="Morin E."/>
            <person name="Chen J."/>
            <person name="Kohler A."/>
            <person name="Krizsan K."/>
            <person name="Balestrini R."/>
            <person name="Da Silva C."/>
            <person name="Montanini B."/>
            <person name="Hainaut M."/>
            <person name="Levati E."/>
            <person name="Barry K.W."/>
            <person name="Belfiori B."/>
            <person name="Cichocki N."/>
            <person name="Clum A."/>
            <person name="Dockter R.B."/>
            <person name="Fauchery L."/>
            <person name="Guy J."/>
            <person name="Iotti M."/>
            <person name="Le Tacon F."/>
            <person name="Lindquist E.A."/>
            <person name="Lipzen A."/>
            <person name="Malagnac F."/>
            <person name="Mello A."/>
            <person name="Molinier V."/>
            <person name="Miyauchi S."/>
            <person name="Poulain J."/>
            <person name="Riccioni C."/>
            <person name="Rubini A."/>
            <person name="Sitrit Y."/>
            <person name="Splivallo R."/>
            <person name="Traeger S."/>
            <person name="Wang M."/>
            <person name="Zifcakova L."/>
            <person name="Wipf D."/>
            <person name="Zambonelli A."/>
            <person name="Paolocci F."/>
            <person name="Nowrousian M."/>
            <person name="Ottonello S."/>
            <person name="Baldrian P."/>
            <person name="Spatafora J.W."/>
            <person name="Henrissat B."/>
            <person name="Nagy L.G."/>
            <person name="Aury J.M."/>
            <person name="Wincker P."/>
            <person name="Grigoriev I.V."/>
            <person name="Bonfante P."/>
            <person name="Martin F.M."/>
        </authorList>
    </citation>
    <scope>NUCLEOTIDE SEQUENCE [LARGE SCALE GENOMIC DNA]</scope>
    <source>
        <strain evidence="2 3">120613-1</strain>
    </source>
</reference>
<organism evidence="2 3">
    <name type="scientific">Choiromyces venosus 120613-1</name>
    <dbReference type="NCBI Taxonomy" id="1336337"/>
    <lineage>
        <taxon>Eukaryota</taxon>
        <taxon>Fungi</taxon>
        <taxon>Dikarya</taxon>
        <taxon>Ascomycota</taxon>
        <taxon>Pezizomycotina</taxon>
        <taxon>Pezizomycetes</taxon>
        <taxon>Pezizales</taxon>
        <taxon>Tuberaceae</taxon>
        <taxon>Choiromyces</taxon>
    </lineage>
</organism>